<dbReference type="AlphaFoldDB" id="M0HL20"/>
<accession>M0HL20</accession>
<evidence type="ECO:0000256" key="1">
    <source>
        <dbReference type="SAM" id="MobiDB-lite"/>
    </source>
</evidence>
<feature type="compositionally biased region" description="Basic and acidic residues" evidence="1">
    <location>
        <begin position="109"/>
        <end position="120"/>
    </location>
</feature>
<sequence length="120" mass="13841">MDSNTKIERLVEGAAWAVWVGTHRDGECKAVTADTEKDAREKALDSSEYDEVYHVDGPYQNSEPAHFEFTFYTEHRETVVVEAPNEEYAKESADSERTYRGELIQTTHTDVRRVPKERDD</sequence>
<protein>
    <submittedName>
        <fullName evidence="2">Uncharacterized protein</fullName>
    </submittedName>
</protein>
<dbReference type="OrthoDB" id="381246at2157"/>
<dbReference type="Proteomes" id="UP000011612">
    <property type="component" value="Unassembled WGS sequence"/>
</dbReference>
<evidence type="ECO:0000313" key="2">
    <source>
        <dbReference type="EMBL" id="ELZ84417.1"/>
    </source>
</evidence>
<evidence type="ECO:0000313" key="3">
    <source>
        <dbReference type="Proteomes" id="UP000011612"/>
    </source>
</evidence>
<organism evidence="2 3">
    <name type="scientific">Haloferax elongans ATCC BAA-1513</name>
    <dbReference type="NCBI Taxonomy" id="1230453"/>
    <lineage>
        <taxon>Archaea</taxon>
        <taxon>Methanobacteriati</taxon>
        <taxon>Methanobacteriota</taxon>
        <taxon>Stenosarchaea group</taxon>
        <taxon>Halobacteria</taxon>
        <taxon>Halobacteriales</taxon>
        <taxon>Haloferacaceae</taxon>
        <taxon>Haloferax</taxon>
    </lineage>
</organism>
<gene>
    <name evidence="2" type="ORF">C453_12761</name>
</gene>
<reference evidence="2 3" key="1">
    <citation type="journal article" date="2014" name="PLoS Genet.">
        <title>Phylogenetically driven sequencing of extremely halophilic archaea reveals strategies for static and dynamic osmo-response.</title>
        <authorList>
            <person name="Becker E.A."/>
            <person name="Seitzer P.M."/>
            <person name="Tritt A."/>
            <person name="Larsen D."/>
            <person name="Krusor M."/>
            <person name="Yao A.I."/>
            <person name="Wu D."/>
            <person name="Madern D."/>
            <person name="Eisen J.A."/>
            <person name="Darling A.E."/>
            <person name="Facciotti M.T."/>
        </authorList>
    </citation>
    <scope>NUCLEOTIDE SEQUENCE [LARGE SCALE GENOMIC DNA]</scope>
    <source>
        <strain evidence="2 3">ATCC BAA-1513</strain>
    </source>
</reference>
<dbReference type="EMBL" id="AOLK01000020">
    <property type="protein sequence ID" value="ELZ84417.1"/>
    <property type="molecule type" value="Genomic_DNA"/>
</dbReference>
<name>M0HL20_HALEO</name>
<proteinExistence type="predicted"/>
<feature type="compositionally biased region" description="Basic and acidic residues" evidence="1">
    <location>
        <begin position="87"/>
        <end position="100"/>
    </location>
</feature>
<dbReference type="PATRIC" id="fig|1230453.4.peg.2524"/>
<dbReference type="STRING" id="1230453.C453_12761"/>
<keyword evidence="3" id="KW-1185">Reference proteome</keyword>
<dbReference type="RefSeq" id="WP_008324976.1">
    <property type="nucleotide sequence ID" value="NZ_AOLK01000020.1"/>
</dbReference>
<comment type="caution">
    <text evidence="2">The sequence shown here is derived from an EMBL/GenBank/DDBJ whole genome shotgun (WGS) entry which is preliminary data.</text>
</comment>
<feature type="region of interest" description="Disordered" evidence="1">
    <location>
        <begin position="87"/>
        <end position="120"/>
    </location>
</feature>